<protein>
    <recommendedName>
        <fullName evidence="4">DUF1453 domain-containing protein</fullName>
    </recommendedName>
</protein>
<sequence length="169" mass="18808">MPTQALSTVLIVAVVLIWAIGRQVLPRRVTRVPFVVLPIVGLFEMTRYLPHPTIPANQLAECVVSVLLSAVAGLLQGLVTNVYTAADGQVYMRGGWKYLVLWLGLIATRLIVGFLFNGASFHYESVLWIIWADLAVVWGVRGILLYTRYPEIRTHLANASANRRARRLG</sequence>
<evidence type="ECO:0008006" key="4">
    <source>
        <dbReference type="Google" id="ProtNLM"/>
    </source>
</evidence>
<organism evidence="2 3">
    <name type="scientific">Alicyclobacillus fastidiosus</name>
    <dbReference type="NCBI Taxonomy" id="392011"/>
    <lineage>
        <taxon>Bacteria</taxon>
        <taxon>Bacillati</taxon>
        <taxon>Bacillota</taxon>
        <taxon>Bacilli</taxon>
        <taxon>Bacillales</taxon>
        <taxon>Alicyclobacillaceae</taxon>
        <taxon>Alicyclobacillus</taxon>
    </lineage>
</organism>
<dbReference type="RefSeq" id="WP_275476191.1">
    <property type="nucleotide sequence ID" value="NZ_CP162940.1"/>
</dbReference>
<proteinExistence type="predicted"/>
<dbReference type="Proteomes" id="UP001579974">
    <property type="component" value="Unassembled WGS sequence"/>
</dbReference>
<evidence type="ECO:0000313" key="3">
    <source>
        <dbReference type="Proteomes" id="UP001579974"/>
    </source>
</evidence>
<keyword evidence="1" id="KW-1133">Transmembrane helix</keyword>
<feature type="transmembrane region" description="Helical" evidence="1">
    <location>
        <begin position="6"/>
        <end position="25"/>
    </location>
</feature>
<evidence type="ECO:0000313" key="2">
    <source>
        <dbReference type="EMBL" id="MFB5190019.1"/>
    </source>
</evidence>
<keyword evidence="1" id="KW-0472">Membrane</keyword>
<comment type="caution">
    <text evidence="2">The sequence shown here is derived from an EMBL/GenBank/DDBJ whole genome shotgun (WGS) entry which is preliminary data.</text>
</comment>
<reference evidence="2 3" key="1">
    <citation type="journal article" date="2024" name="Int. J. Mol. Sci.">
        <title>Exploration of Alicyclobacillus spp. Genome in Search of Antibiotic Resistance.</title>
        <authorList>
            <person name="Bucka-Kolendo J."/>
            <person name="Kiousi D.E."/>
            <person name="Dekowska A."/>
            <person name="Mikolajczuk-Szczyrba A."/>
            <person name="Karadedos D.M."/>
            <person name="Michael P."/>
            <person name="Galanis A."/>
            <person name="Sokolowska B."/>
        </authorList>
    </citation>
    <scope>NUCLEOTIDE SEQUENCE [LARGE SCALE GENOMIC DNA]</scope>
    <source>
        <strain evidence="2 3">KKP 3000</strain>
    </source>
</reference>
<feature type="transmembrane region" description="Helical" evidence="1">
    <location>
        <begin position="98"/>
        <end position="116"/>
    </location>
</feature>
<feature type="transmembrane region" description="Helical" evidence="1">
    <location>
        <begin position="63"/>
        <end position="86"/>
    </location>
</feature>
<evidence type="ECO:0000256" key="1">
    <source>
        <dbReference type="SAM" id="Phobius"/>
    </source>
</evidence>
<keyword evidence="1" id="KW-0812">Transmembrane</keyword>
<keyword evidence="3" id="KW-1185">Reference proteome</keyword>
<feature type="transmembrane region" description="Helical" evidence="1">
    <location>
        <begin position="32"/>
        <end position="51"/>
    </location>
</feature>
<dbReference type="EMBL" id="JBDXSU010000004">
    <property type="protein sequence ID" value="MFB5190019.1"/>
    <property type="molecule type" value="Genomic_DNA"/>
</dbReference>
<feature type="transmembrane region" description="Helical" evidence="1">
    <location>
        <begin position="128"/>
        <end position="146"/>
    </location>
</feature>
<accession>A0ABV5ACP3</accession>
<gene>
    <name evidence="2" type="ORF">KKP3000_003412</name>
</gene>
<name>A0ABV5ACP3_9BACL</name>